<organism evidence="1 2">
    <name type="scientific">Sarcoptes scabiei</name>
    <name type="common">Itch mite</name>
    <name type="synonym">Acarus scabiei</name>
    <dbReference type="NCBI Taxonomy" id="52283"/>
    <lineage>
        <taxon>Eukaryota</taxon>
        <taxon>Metazoa</taxon>
        <taxon>Ecdysozoa</taxon>
        <taxon>Arthropoda</taxon>
        <taxon>Chelicerata</taxon>
        <taxon>Arachnida</taxon>
        <taxon>Acari</taxon>
        <taxon>Acariformes</taxon>
        <taxon>Sarcoptiformes</taxon>
        <taxon>Astigmata</taxon>
        <taxon>Psoroptidia</taxon>
        <taxon>Sarcoptoidea</taxon>
        <taxon>Sarcoptidae</taxon>
        <taxon>Sarcoptinae</taxon>
        <taxon>Sarcoptes</taxon>
    </lineage>
</organism>
<dbReference type="EMBL" id="JXLN01013226">
    <property type="protein sequence ID" value="KPM09187.1"/>
    <property type="molecule type" value="Genomic_DNA"/>
</dbReference>
<dbReference type="Proteomes" id="UP000616769">
    <property type="component" value="Unassembled WGS sequence"/>
</dbReference>
<accession>A0A132AE30</accession>
<sequence>MPYESVGLEFDKPTPQFLLSNKTANVFDRLILDLGTIKNIGPERNTLSLCFSVILFRKPRKAKKKHTLAIGVELNRGKLSRVAESEITTSSLFYMKMLWMGRSVEFKKMD</sequence>
<protein>
    <submittedName>
        <fullName evidence="1">Uncharacterized protein</fullName>
    </submittedName>
</protein>
<comment type="caution">
    <text evidence="1">The sequence shown here is derived from an EMBL/GenBank/DDBJ whole genome shotgun (WGS) entry which is preliminary data.</text>
</comment>
<dbReference type="VEuPathDB" id="VectorBase:SSCA007237"/>
<dbReference type="OrthoDB" id="6502960at2759"/>
<gene>
    <name evidence="1" type="ORF">QR98_0077200</name>
</gene>
<evidence type="ECO:0000313" key="2">
    <source>
        <dbReference type="Proteomes" id="UP000616769"/>
    </source>
</evidence>
<evidence type="ECO:0000313" key="1">
    <source>
        <dbReference type="EMBL" id="KPM09187.1"/>
    </source>
</evidence>
<reference evidence="1 2" key="1">
    <citation type="journal article" date="2015" name="Parasit. Vectors">
        <title>Draft genome of the scabies mite.</title>
        <authorList>
            <person name="Rider S.D.Jr."/>
            <person name="Morgan M.S."/>
            <person name="Arlian L.G."/>
        </authorList>
    </citation>
    <scope>NUCLEOTIDE SEQUENCE [LARGE SCALE GENOMIC DNA]</scope>
    <source>
        <strain evidence="1">Arlian Lab</strain>
    </source>
</reference>
<name>A0A132AE30_SARSC</name>
<dbReference type="AlphaFoldDB" id="A0A132AE30"/>
<proteinExistence type="predicted"/>